<protein>
    <submittedName>
        <fullName evidence="3">Transcriptional regulator</fullName>
    </submittedName>
</protein>
<comment type="caution">
    <text evidence="3">The sequence shown here is derived from an EMBL/GenBank/DDBJ whole genome shotgun (WGS) entry which is preliminary data.</text>
</comment>
<name>A0A3N0J0K3_9ACTN</name>
<reference evidence="3" key="3">
    <citation type="journal article" date="2019" name="Microbiol. Resour. Announc.">
        <title>Draft Genome Sequences of Type Strains of Gordonibacter faecihominis, Paraeggerthella hongkongensis, Parvibacter caecicola,Slackia equolifaciens, Slackia faecicanis, and Slackia isoflavoniconvertens.</title>
        <authorList>
            <person name="Danylec N."/>
            <person name="Stoll D.A."/>
            <person name="Dotsch A."/>
            <person name="Huch M."/>
        </authorList>
    </citation>
    <scope>NUCLEOTIDE SEQUENCE</scope>
    <source>
        <strain evidence="3">DSM 16107</strain>
    </source>
</reference>
<dbReference type="Gene3D" id="1.10.260.40">
    <property type="entry name" value="lambda repressor-like DNA-binding domains"/>
    <property type="match status" value="1"/>
</dbReference>
<dbReference type="Proteomes" id="UP000253817">
    <property type="component" value="Unassembled WGS sequence"/>
</dbReference>
<evidence type="ECO:0000313" key="4">
    <source>
        <dbReference type="Proteomes" id="UP000253817"/>
    </source>
</evidence>
<evidence type="ECO:0000259" key="1">
    <source>
        <dbReference type="PROSITE" id="PS50943"/>
    </source>
</evidence>
<accession>A0A3N0J0K3</accession>
<gene>
    <name evidence="2" type="ORF">C1876_05605</name>
    <name evidence="3" type="ORF">DMP09_03265</name>
</gene>
<evidence type="ECO:0000313" key="3">
    <source>
        <dbReference type="EMBL" id="RNM42771.1"/>
    </source>
</evidence>
<proteinExistence type="predicted"/>
<reference evidence="2 4" key="1">
    <citation type="journal article" date="2018" name="Elife">
        <title>Discovery and characterization of a prevalent human gut bacterial enzyme sufficient for the inactivation of a family of plant toxins.</title>
        <authorList>
            <person name="Koppel N."/>
            <person name="Bisanz J.E."/>
            <person name="Pandelia M.E."/>
            <person name="Turnbaugh P.J."/>
            <person name="Balskus E.P."/>
        </authorList>
    </citation>
    <scope>NUCLEOTIDE SEQUENCE [LARGE SCALE GENOMIC DNA]</scope>
    <source>
        <strain evidence="2 4">DSM 16107</strain>
    </source>
</reference>
<dbReference type="SUPFAM" id="SSF47413">
    <property type="entry name" value="lambda repressor-like DNA-binding domains"/>
    <property type="match status" value="1"/>
</dbReference>
<keyword evidence="4" id="KW-1185">Reference proteome</keyword>
<dbReference type="EMBL" id="PPTT01000007">
    <property type="protein sequence ID" value="RDB69867.1"/>
    <property type="molecule type" value="Genomic_DNA"/>
</dbReference>
<reference evidence="5" key="2">
    <citation type="submission" date="2018-05" db="EMBL/GenBank/DDBJ databases">
        <title>Genome Sequencing of selected type strains of the family Eggerthellaceae.</title>
        <authorList>
            <person name="Danylec N."/>
            <person name="Stoll D.A."/>
            <person name="Doetsch A."/>
            <person name="Huch M."/>
        </authorList>
    </citation>
    <scope>NUCLEOTIDE SEQUENCE [LARGE SCALE GENOMIC DNA]</scope>
    <source>
        <strain evidence="5">DSM 16107</strain>
    </source>
</reference>
<evidence type="ECO:0000313" key="2">
    <source>
        <dbReference type="EMBL" id="RDB69867.1"/>
    </source>
</evidence>
<sequence>MPIVLNLTQVMKERGRSVNDVAEKIGIAVSNLSKIRTGKVKAIRFSTLAALCKELNCKPGDIIDYIDDDEMDGIELIDDDFNYSE</sequence>
<dbReference type="InterPro" id="IPR010982">
    <property type="entry name" value="Lambda_DNA-bd_dom_sf"/>
</dbReference>
<dbReference type="CDD" id="cd00093">
    <property type="entry name" value="HTH_XRE"/>
    <property type="match status" value="1"/>
</dbReference>
<dbReference type="AlphaFoldDB" id="A0A3N0J0K3"/>
<organism evidence="3 5">
    <name type="scientific">Eggerthella sinensis</name>
    <dbReference type="NCBI Taxonomy" id="242230"/>
    <lineage>
        <taxon>Bacteria</taxon>
        <taxon>Bacillati</taxon>
        <taxon>Actinomycetota</taxon>
        <taxon>Coriobacteriia</taxon>
        <taxon>Eggerthellales</taxon>
        <taxon>Eggerthellaceae</taxon>
        <taxon>Eggerthella</taxon>
    </lineage>
</organism>
<dbReference type="SMART" id="SM00530">
    <property type="entry name" value="HTH_XRE"/>
    <property type="match status" value="1"/>
</dbReference>
<evidence type="ECO:0000313" key="5">
    <source>
        <dbReference type="Proteomes" id="UP000270112"/>
    </source>
</evidence>
<dbReference type="PROSITE" id="PS50943">
    <property type="entry name" value="HTH_CROC1"/>
    <property type="match status" value="1"/>
</dbReference>
<dbReference type="PANTHER" id="PTHR37301:SF1">
    <property type="entry name" value="DNA-BINDING PROTEIN"/>
    <property type="match status" value="1"/>
</dbReference>
<feature type="domain" description="HTH cro/C1-type" evidence="1">
    <location>
        <begin position="7"/>
        <end position="62"/>
    </location>
</feature>
<dbReference type="InterPro" id="IPR001387">
    <property type="entry name" value="Cro/C1-type_HTH"/>
</dbReference>
<dbReference type="GO" id="GO:0003677">
    <property type="term" value="F:DNA binding"/>
    <property type="evidence" value="ECO:0007669"/>
    <property type="project" value="InterPro"/>
</dbReference>
<dbReference type="Proteomes" id="UP000270112">
    <property type="component" value="Unassembled WGS sequence"/>
</dbReference>
<dbReference type="RefSeq" id="WP_114545732.1">
    <property type="nucleotide sequence ID" value="NZ_PPTT01000007.1"/>
</dbReference>
<dbReference type="OrthoDB" id="9805309at2"/>
<dbReference type="EMBL" id="QICC01000007">
    <property type="protein sequence ID" value="RNM42771.1"/>
    <property type="molecule type" value="Genomic_DNA"/>
</dbReference>
<dbReference type="PANTHER" id="PTHR37301">
    <property type="entry name" value="DNA-BINDING PROTEIN-RELATED"/>
    <property type="match status" value="1"/>
</dbReference>
<dbReference type="Pfam" id="PF13443">
    <property type="entry name" value="HTH_26"/>
    <property type="match status" value="1"/>
</dbReference>